<proteinExistence type="predicted"/>
<name>A0A9X0DK72_9HELO</name>
<sequence length="73" mass="8180">MPMSGVQTGRIFVILSTVGAHTSFPRPFLAKNGTYAAADIGSMLSMMADYEEDRIRHFEIFMLKDIVVHVEQC</sequence>
<organism evidence="1 2">
    <name type="scientific">Sclerotinia nivalis</name>
    <dbReference type="NCBI Taxonomy" id="352851"/>
    <lineage>
        <taxon>Eukaryota</taxon>
        <taxon>Fungi</taxon>
        <taxon>Dikarya</taxon>
        <taxon>Ascomycota</taxon>
        <taxon>Pezizomycotina</taxon>
        <taxon>Leotiomycetes</taxon>
        <taxon>Helotiales</taxon>
        <taxon>Sclerotiniaceae</taxon>
        <taxon>Sclerotinia</taxon>
    </lineage>
</organism>
<accession>A0A9X0DK72</accession>
<dbReference type="AlphaFoldDB" id="A0A9X0DK72"/>
<reference evidence="1" key="1">
    <citation type="submission" date="2022-11" db="EMBL/GenBank/DDBJ databases">
        <title>Genome Resource of Sclerotinia nivalis Strain SnTB1, a Plant Pathogen Isolated from American Ginseng.</title>
        <authorList>
            <person name="Fan S."/>
        </authorList>
    </citation>
    <scope>NUCLEOTIDE SEQUENCE</scope>
    <source>
        <strain evidence="1">SnTB1</strain>
    </source>
</reference>
<evidence type="ECO:0000313" key="1">
    <source>
        <dbReference type="EMBL" id="KAJ8066631.1"/>
    </source>
</evidence>
<dbReference type="EMBL" id="JAPEIS010000005">
    <property type="protein sequence ID" value="KAJ8066631.1"/>
    <property type="molecule type" value="Genomic_DNA"/>
</dbReference>
<comment type="caution">
    <text evidence="1">The sequence shown here is derived from an EMBL/GenBank/DDBJ whole genome shotgun (WGS) entry which is preliminary data.</text>
</comment>
<protein>
    <submittedName>
        <fullName evidence="1">Uncharacterized protein</fullName>
    </submittedName>
</protein>
<dbReference type="Proteomes" id="UP001152300">
    <property type="component" value="Unassembled WGS sequence"/>
</dbReference>
<gene>
    <name evidence="1" type="ORF">OCU04_005679</name>
</gene>
<keyword evidence="2" id="KW-1185">Reference proteome</keyword>
<evidence type="ECO:0000313" key="2">
    <source>
        <dbReference type="Proteomes" id="UP001152300"/>
    </source>
</evidence>